<dbReference type="EMBL" id="VFPN01000002">
    <property type="protein sequence ID" value="TQM63076.1"/>
    <property type="molecule type" value="Genomic_DNA"/>
</dbReference>
<name>A0A543HXL0_9MICO</name>
<gene>
    <name evidence="3" type="ORF">FB466_1325</name>
</gene>
<keyword evidence="2" id="KW-1133">Transmembrane helix</keyword>
<organism evidence="3 4">
    <name type="scientific">Klugiella xanthotipulae</name>
    <dbReference type="NCBI Taxonomy" id="244735"/>
    <lineage>
        <taxon>Bacteria</taxon>
        <taxon>Bacillati</taxon>
        <taxon>Actinomycetota</taxon>
        <taxon>Actinomycetes</taxon>
        <taxon>Micrococcales</taxon>
        <taxon>Microbacteriaceae</taxon>
        <taxon>Klugiella</taxon>
    </lineage>
</organism>
<evidence type="ECO:0000256" key="1">
    <source>
        <dbReference type="SAM" id="MobiDB-lite"/>
    </source>
</evidence>
<dbReference type="Pfam" id="PF19779">
    <property type="entry name" value="DUF6264"/>
    <property type="match status" value="1"/>
</dbReference>
<evidence type="ECO:0000313" key="3">
    <source>
        <dbReference type="EMBL" id="TQM63076.1"/>
    </source>
</evidence>
<feature type="transmembrane region" description="Helical" evidence="2">
    <location>
        <begin position="88"/>
        <end position="109"/>
    </location>
</feature>
<dbReference type="InterPro" id="IPR046231">
    <property type="entry name" value="DUF6264"/>
</dbReference>
<protein>
    <submittedName>
        <fullName evidence="3">Uncharacterized protein</fullName>
    </submittedName>
</protein>
<comment type="caution">
    <text evidence="3">The sequence shown here is derived from an EMBL/GenBank/DDBJ whole genome shotgun (WGS) entry which is preliminary data.</text>
</comment>
<proteinExistence type="predicted"/>
<dbReference type="Proteomes" id="UP000318331">
    <property type="component" value="Unassembled WGS sequence"/>
</dbReference>
<dbReference type="OrthoDB" id="5125658at2"/>
<sequence>MTHPDDAQPTESSTPDQRPRPQYGEYAPPGWVSPHQEALDRSGNLSESDAAASPSVPVSPVSDPGTASGRGMPSEEGLSADRPRRPGLVSVATSILLLVFSVIGAQSAVMALGDMSAAFQTAYDQYGLGEFTPFDGFNGIIEGGRIAQFVLWAVVAAVTILLLMRKRHAWYIPLIGGVLSMVLIVVAILQVMTTDPTLTDYLTNGIP</sequence>
<keyword evidence="2" id="KW-0472">Membrane</keyword>
<feature type="compositionally biased region" description="Low complexity" evidence="1">
    <location>
        <begin position="48"/>
        <end position="64"/>
    </location>
</feature>
<dbReference type="AlphaFoldDB" id="A0A543HXL0"/>
<evidence type="ECO:0000313" key="4">
    <source>
        <dbReference type="Proteomes" id="UP000318331"/>
    </source>
</evidence>
<accession>A0A543HXL0</accession>
<keyword evidence="4" id="KW-1185">Reference proteome</keyword>
<feature type="transmembrane region" description="Helical" evidence="2">
    <location>
        <begin position="171"/>
        <end position="192"/>
    </location>
</feature>
<dbReference type="RefSeq" id="WP_141916984.1">
    <property type="nucleotide sequence ID" value="NZ_BAAAYS010000016.1"/>
</dbReference>
<evidence type="ECO:0000256" key="2">
    <source>
        <dbReference type="SAM" id="Phobius"/>
    </source>
</evidence>
<feature type="region of interest" description="Disordered" evidence="1">
    <location>
        <begin position="1"/>
        <end position="83"/>
    </location>
</feature>
<reference evidence="3 4" key="1">
    <citation type="submission" date="2019-06" db="EMBL/GenBank/DDBJ databases">
        <title>Sequencing the genomes of 1000 actinobacteria strains.</title>
        <authorList>
            <person name="Klenk H.-P."/>
        </authorList>
    </citation>
    <scope>NUCLEOTIDE SEQUENCE [LARGE SCALE GENOMIC DNA]</scope>
    <source>
        <strain evidence="3 4">DSM 18031</strain>
    </source>
</reference>
<keyword evidence="2" id="KW-0812">Transmembrane</keyword>
<feature type="transmembrane region" description="Helical" evidence="2">
    <location>
        <begin position="146"/>
        <end position="164"/>
    </location>
</feature>